<keyword evidence="1" id="KW-0812">Transmembrane</keyword>
<evidence type="ECO:0000256" key="1">
    <source>
        <dbReference type="SAM" id="Phobius"/>
    </source>
</evidence>
<keyword evidence="1" id="KW-1133">Transmembrane helix</keyword>
<dbReference type="Proteomes" id="UP000225365">
    <property type="component" value="Segment"/>
</dbReference>
<accession>A0A221J8C0</accession>
<protein>
    <submittedName>
        <fullName evidence="2">Uncharacterized protein</fullName>
    </submittedName>
</protein>
<evidence type="ECO:0000313" key="2">
    <source>
        <dbReference type="EMBL" id="ASM62961.1"/>
    </source>
</evidence>
<keyword evidence="3" id="KW-1185">Reference proteome</keyword>
<evidence type="ECO:0000313" key="3">
    <source>
        <dbReference type="Proteomes" id="UP000225365"/>
    </source>
</evidence>
<organism evidence="2 3">
    <name type="scientific">Escherichia phage OSYSP</name>
    <dbReference type="NCBI Taxonomy" id="2020879"/>
    <lineage>
        <taxon>Viruses</taxon>
        <taxon>Duplodnaviria</taxon>
        <taxon>Heunggongvirae</taxon>
        <taxon>Uroviricota</taxon>
        <taxon>Caudoviricetes</taxon>
        <taxon>Demerecviridae</taxon>
        <taxon>Markadamsvirinae</taxon>
        <taxon>Tequintavirus</taxon>
        <taxon>Tequintavirus OSYSP</taxon>
    </lineage>
</organism>
<reference evidence="2 3" key="1">
    <citation type="submission" date="2017-06" db="EMBL/GenBank/DDBJ databases">
        <title>Complete genome sequence of Escherhichia coli phage OSYSP.</title>
        <authorList>
            <person name="Yesil M."/>
            <person name="Huang E."/>
            <person name="Yang X."/>
            <person name="Yousef A.E."/>
        </authorList>
    </citation>
    <scope>NUCLEOTIDE SEQUENCE [LARGE SCALE GENOMIC DNA]</scope>
</reference>
<name>A0A221J8C0_9CAUD</name>
<keyword evidence="1" id="KW-0472">Membrane</keyword>
<gene>
    <name evidence="2" type="ORF">OSY_101</name>
</gene>
<feature type="transmembrane region" description="Helical" evidence="1">
    <location>
        <begin position="36"/>
        <end position="58"/>
    </location>
</feature>
<proteinExistence type="predicted"/>
<dbReference type="EMBL" id="MF402939">
    <property type="protein sequence ID" value="ASM62961.1"/>
    <property type="molecule type" value="Genomic_DNA"/>
</dbReference>
<sequence length="63" mass="7521">MVGYAQTIKYFKYHTYRSMKDMSNKRKSRRGEVYDSWINSFGFGTILFFIFVGFWLAAMAGWI</sequence>